<sequence length="495" mass="55465">MTGQSECTHASYDLVMKMMTDNCVHYLPPSKFITREAELRHDKPQKELNVQGSSIIVKPKEPDQSCDTSTALSLHHALQRRSLALDVVGATDYFRVQAFSDFLMSHLHEPATQGFKPTTVQQVLTADRAAWVRLQSLLWMAFAQTVPATFRLTPSGPNLKMIRRLSSICCRKHPQATQRPVQPSAAQTKMSWSADHMHTGHWLGGDRIVLVAFVAKFHERLVPEDIARGFDLSGPTPGRREFKPKLTLASMPVRELHRAAPLMREVTMANTGSSGDAVLDEALYQATMKEVLPFGARSSVHGFIRTSFGMWRVGLTLLLLHWSIFVDDYIGAEVPPLAKVFELCVETLFRILGWETSADKDQPFGPISIALGIELDTTEAKTGFVYLRNSSKRKQELIDLISDILSRGLLTSKERQRLRGRIQFASNQVAGKRAGLAYKALSRHLVSGDPRVGGDLQRSLLFLRDNFLEGPPRTLCSNMLHLWHMYVDASHDGDR</sequence>
<accession>A0A812R030</accession>
<name>A0A812R030_SYMPI</name>
<dbReference type="EMBL" id="CAJNIZ010018570">
    <property type="protein sequence ID" value="CAE7412344.1"/>
    <property type="molecule type" value="Genomic_DNA"/>
</dbReference>
<gene>
    <name evidence="1" type="primary">ubiad1</name>
    <name evidence="1" type="ORF">SPIL2461_LOCUS10165</name>
</gene>
<keyword evidence="2" id="KW-1185">Reference proteome</keyword>
<evidence type="ECO:0000313" key="1">
    <source>
        <dbReference type="EMBL" id="CAE7412344.1"/>
    </source>
</evidence>
<reference evidence="1" key="1">
    <citation type="submission" date="2021-02" db="EMBL/GenBank/DDBJ databases">
        <authorList>
            <person name="Dougan E. K."/>
            <person name="Rhodes N."/>
            <person name="Thang M."/>
            <person name="Chan C."/>
        </authorList>
    </citation>
    <scope>NUCLEOTIDE SEQUENCE</scope>
</reference>
<dbReference type="AlphaFoldDB" id="A0A812R030"/>
<protein>
    <submittedName>
        <fullName evidence="1">Ubiad1 protein</fullName>
    </submittedName>
</protein>
<proteinExistence type="predicted"/>
<dbReference type="Proteomes" id="UP000649617">
    <property type="component" value="Unassembled WGS sequence"/>
</dbReference>
<comment type="caution">
    <text evidence="1">The sequence shown here is derived from an EMBL/GenBank/DDBJ whole genome shotgun (WGS) entry which is preliminary data.</text>
</comment>
<organism evidence="1 2">
    <name type="scientific">Symbiodinium pilosum</name>
    <name type="common">Dinoflagellate</name>
    <dbReference type="NCBI Taxonomy" id="2952"/>
    <lineage>
        <taxon>Eukaryota</taxon>
        <taxon>Sar</taxon>
        <taxon>Alveolata</taxon>
        <taxon>Dinophyceae</taxon>
        <taxon>Suessiales</taxon>
        <taxon>Symbiodiniaceae</taxon>
        <taxon>Symbiodinium</taxon>
    </lineage>
</organism>
<evidence type="ECO:0000313" key="2">
    <source>
        <dbReference type="Proteomes" id="UP000649617"/>
    </source>
</evidence>
<feature type="non-terminal residue" evidence="1">
    <location>
        <position position="1"/>
    </location>
</feature>